<dbReference type="PROSITE" id="PS00420">
    <property type="entry name" value="SRCR_1"/>
    <property type="match status" value="1"/>
</dbReference>
<dbReference type="FunFam" id="2.10.25.10:FF:000143">
    <property type="entry name" value="Protein crumbs 1"/>
    <property type="match status" value="1"/>
</dbReference>
<evidence type="ECO:0000259" key="16">
    <source>
        <dbReference type="PROSITE" id="PS50948"/>
    </source>
</evidence>
<sequence>MASNAATLPYAAAAACIVIAVLPWIHGIESYWGHRSFKVHCEKGIRLGGGDAGLGVSRKTSSKAQCLRSCFARAECKSISYSPKTGQCYMSDSTKGVAGTSQDEGYVYCGPDQDEVWERTAITVELPTTTLMPTTLEPNECDSDPCQNGAACNDGPDMFTCDCAPGYEGTTCNTNTDECGSNPCQNGANCVDAVNEYACTCLAGYDGVHCETNINECASSPCQNGVCNDGVNSYTCTCSAGYEGTLCNTNTNECASSPCQNGVCNDAVNSYTCTCTSGYGGTLCDTNTNECASSPCQHGVCNDAVNSYTCTCSAGYEGTLCDTSTSIRLANGPLPNEGRVEVYYNGAWGTVCDDGWDISDGHVACHELGYPSAAQVWSSAFYGQGTGAIHLDDMACSGSEASLGACGHSGWGSHNCGHHEDSSVKCNLT</sequence>
<evidence type="ECO:0000313" key="17">
    <source>
        <dbReference type="EnsemblMetazoa" id="XP_038076002.1"/>
    </source>
</evidence>
<feature type="disulfide bond" evidence="12">
    <location>
        <begin position="275"/>
        <end position="284"/>
    </location>
</feature>
<dbReference type="OMA" id="CAGTICK"/>
<dbReference type="PROSITE" id="PS00022">
    <property type="entry name" value="EGF_1"/>
    <property type="match status" value="5"/>
</dbReference>
<dbReference type="Gene3D" id="3.10.250.10">
    <property type="entry name" value="SRCR-like domain"/>
    <property type="match status" value="1"/>
</dbReference>
<evidence type="ECO:0000256" key="8">
    <source>
        <dbReference type="ARBA" id="ARBA00022989"/>
    </source>
</evidence>
<keyword evidence="8" id="KW-1133">Transmembrane helix</keyword>
<dbReference type="SMART" id="SM00181">
    <property type="entry name" value="EGF"/>
    <property type="match status" value="5"/>
</dbReference>
<evidence type="ECO:0000256" key="12">
    <source>
        <dbReference type="PROSITE-ProRule" id="PRU00076"/>
    </source>
</evidence>
<feature type="domain" description="Apple" evidence="16">
    <location>
        <begin position="41"/>
        <end position="109"/>
    </location>
</feature>
<evidence type="ECO:0000256" key="3">
    <source>
        <dbReference type="ARBA" id="ARBA00022536"/>
    </source>
</evidence>
<feature type="disulfide bond" evidence="12">
    <location>
        <begin position="291"/>
        <end position="301"/>
    </location>
</feature>
<feature type="disulfide bond" evidence="13">
    <location>
        <begin position="396"/>
        <end position="406"/>
    </location>
</feature>
<dbReference type="FunFam" id="2.10.25.10:FF:000247">
    <property type="entry name" value="Delta/notch like EGF repeat containing"/>
    <property type="match status" value="1"/>
</dbReference>
<dbReference type="PRINTS" id="PR00258">
    <property type="entry name" value="SPERACTRCPTR"/>
</dbReference>
<dbReference type="EnsemblMetazoa" id="XM_038220074.1">
    <property type="protein sequence ID" value="XP_038076002.1"/>
    <property type="gene ID" value="LOC119744038"/>
</dbReference>
<feature type="disulfide bond" evidence="12">
    <location>
        <begin position="201"/>
        <end position="210"/>
    </location>
</feature>
<evidence type="ECO:0000256" key="11">
    <source>
        <dbReference type="ARBA" id="ARBA00023180"/>
    </source>
</evidence>
<dbReference type="GO" id="GO:0005886">
    <property type="term" value="C:plasma membrane"/>
    <property type="evidence" value="ECO:0007669"/>
    <property type="project" value="UniProtKB-SubCell"/>
</dbReference>
<protein>
    <submittedName>
        <fullName evidence="17">Uncharacterized protein</fullName>
    </submittedName>
</protein>
<keyword evidence="11" id="KW-0325">Glycoprotein</keyword>
<evidence type="ECO:0000256" key="9">
    <source>
        <dbReference type="ARBA" id="ARBA00023136"/>
    </source>
</evidence>
<comment type="subcellular location">
    <subcellularLocation>
        <location evidence="1">Cell membrane</location>
        <topology evidence="1">Single-pass type I membrane protein</topology>
    </subcellularLocation>
</comment>
<dbReference type="Gene3D" id="2.10.25.10">
    <property type="entry name" value="Laminin"/>
    <property type="match status" value="5"/>
</dbReference>
<evidence type="ECO:0000256" key="13">
    <source>
        <dbReference type="PROSITE-ProRule" id="PRU00196"/>
    </source>
</evidence>
<keyword evidence="2" id="KW-1003">Cell membrane</keyword>
<keyword evidence="6" id="KW-0677">Repeat</keyword>
<evidence type="ECO:0000313" key="18">
    <source>
        <dbReference type="Proteomes" id="UP000887568"/>
    </source>
</evidence>
<feature type="disulfide bond" evidence="12">
    <location>
        <begin position="238"/>
        <end position="247"/>
    </location>
</feature>
<dbReference type="FunFam" id="3.10.250.10:FF:000011">
    <property type="entry name" value="Scavenger receptor class A member 5"/>
    <property type="match status" value="1"/>
</dbReference>
<dbReference type="InterPro" id="IPR000742">
    <property type="entry name" value="EGF"/>
</dbReference>
<keyword evidence="4" id="KW-0812">Transmembrane</keyword>
<feature type="disulfide bond" evidence="13">
    <location>
        <begin position="352"/>
        <end position="416"/>
    </location>
</feature>
<accession>A0A914BKK6</accession>
<dbReference type="GO" id="GO:0007399">
    <property type="term" value="P:nervous system development"/>
    <property type="evidence" value="ECO:0007669"/>
    <property type="project" value="UniProtKB-ARBA"/>
</dbReference>
<evidence type="ECO:0000259" key="15">
    <source>
        <dbReference type="PROSITE" id="PS50287"/>
    </source>
</evidence>
<feature type="disulfide bond" evidence="12">
    <location>
        <begin position="163"/>
        <end position="172"/>
    </location>
</feature>
<dbReference type="PROSITE" id="PS01187">
    <property type="entry name" value="EGF_CA"/>
    <property type="match status" value="3"/>
</dbReference>
<keyword evidence="18" id="KW-1185">Reference proteome</keyword>
<dbReference type="SUPFAM" id="SSF57196">
    <property type="entry name" value="EGF/Laminin"/>
    <property type="match status" value="2"/>
</dbReference>
<dbReference type="Pfam" id="PF00008">
    <property type="entry name" value="EGF"/>
    <property type="match status" value="5"/>
</dbReference>
<name>A0A914BKK6_PATMI</name>
<keyword evidence="3 12" id="KW-0245">EGF-like domain</keyword>
<dbReference type="GeneID" id="119744038"/>
<dbReference type="PROSITE" id="PS00010">
    <property type="entry name" value="ASX_HYDROXYL"/>
    <property type="match status" value="5"/>
</dbReference>
<dbReference type="PANTHER" id="PTHR12916">
    <property type="entry name" value="CYTOCHROME C OXIDASE POLYPEPTIDE VIC-2"/>
    <property type="match status" value="1"/>
</dbReference>
<dbReference type="PROSITE" id="PS01186">
    <property type="entry name" value="EGF_2"/>
    <property type="match status" value="5"/>
</dbReference>
<dbReference type="PRINTS" id="PR00010">
    <property type="entry name" value="EGFBLOOD"/>
</dbReference>
<dbReference type="Pfam" id="PF00530">
    <property type="entry name" value="SRCR"/>
    <property type="match status" value="1"/>
</dbReference>
<feature type="disulfide bond" evidence="12">
    <location>
        <begin position="254"/>
        <end position="264"/>
    </location>
</feature>
<evidence type="ECO:0000256" key="1">
    <source>
        <dbReference type="ARBA" id="ARBA00004251"/>
    </source>
</evidence>
<feature type="disulfide bond" evidence="12">
    <location>
        <begin position="312"/>
        <end position="321"/>
    </location>
</feature>
<keyword evidence="10 13" id="KW-1015">Disulfide bond</keyword>
<feature type="domain" description="EGF-like" evidence="14">
    <location>
        <begin position="175"/>
        <end position="211"/>
    </location>
</feature>
<dbReference type="InterPro" id="IPR000152">
    <property type="entry name" value="EGF-type_Asp/Asn_hydroxyl_site"/>
</dbReference>
<evidence type="ECO:0000256" key="6">
    <source>
        <dbReference type="ARBA" id="ARBA00022737"/>
    </source>
</evidence>
<dbReference type="SMART" id="SM00179">
    <property type="entry name" value="EGF_CA"/>
    <property type="match status" value="5"/>
</dbReference>
<keyword evidence="7" id="KW-0106">Calcium</keyword>
<dbReference type="SUPFAM" id="SSF57414">
    <property type="entry name" value="Hairpin loop containing domain-like"/>
    <property type="match status" value="1"/>
</dbReference>
<feature type="domain" description="EGF-like" evidence="14">
    <location>
        <begin position="213"/>
        <end position="248"/>
    </location>
</feature>
<evidence type="ECO:0000256" key="4">
    <source>
        <dbReference type="ARBA" id="ARBA00022692"/>
    </source>
</evidence>
<dbReference type="FunFam" id="2.10.25.10:FF:000391">
    <property type="entry name" value="Weary, isoform C"/>
    <property type="match status" value="3"/>
</dbReference>
<dbReference type="InterPro" id="IPR001881">
    <property type="entry name" value="EGF-like_Ca-bd_dom"/>
</dbReference>
<dbReference type="SUPFAM" id="SSF56487">
    <property type="entry name" value="SRCR-like"/>
    <property type="match status" value="1"/>
</dbReference>
<feature type="domain" description="EGF-like" evidence="14">
    <location>
        <begin position="137"/>
        <end position="173"/>
    </location>
</feature>
<dbReference type="PANTHER" id="PTHR12916:SF9">
    <property type="entry name" value="NEUROGENIC LOCUS NOTCH HOMOLOG PROTEIN 1-RELATED"/>
    <property type="match status" value="1"/>
</dbReference>
<dbReference type="SUPFAM" id="SSF57184">
    <property type="entry name" value="Growth factor receptor domain"/>
    <property type="match status" value="1"/>
</dbReference>
<comment type="caution">
    <text evidence="12">Lacks conserved residue(s) required for the propagation of feature annotation.</text>
</comment>
<dbReference type="AlphaFoldDB" id="A0A914BKK6"/>
<feature type="disulfide bond" evidence="13">
    <location>
        <begin position="365"/>
        <end position="426"/>
    </location>
</feature>
<dbReference type="InterPro" id="IPR009030">
    <property type="entry name" value="Growth_fac_rcpt_cys_sf"/>
</dbReference>
<keyword evidence="5" id="KW-0732">Signal</keyword>
<dbReference type="OrthoDB" id="283575at2759"/>
<dbReference type="GO" id="GO:0007219">
    <property type="term" value="P:Notch signaling pathway"/>
    <property type="evidence" value="ECO:0007669"/>
    <property type="project" value="TreeGrafter"/>
</dbReference>
<evidence type="ECO:0000256" key="2">
    <source>
        <dbReference type="ARBA" id="ARBA00022475"/>
    </source>
</evidence>
<dbReference type="SMART" id="SM00202">
    <property type="entry name" value="SR"/>
    <property type="match status" value="1"/>
</dbReference>
<organism evidence="17 18">
    <name type="scientific">Patiria miniata</name>
    <name type="common">Bat star</name>
    <name type="synonym">Asterina miniata</name>
    <dbReference type="NCBI Taxonomy" id="46514"/>
    <lineage>
        <taxon>Eukaryota</taxon>
        <taxon>Metazoa</taxon>
        <taxon>Echinodermata</taxon>
        <taxon>Eleutherozoa</taxon>
        <taxon>Asterozoa</taxon>
        <taxon>Asteroidea</taxon>
        <taxon>Valvatacea</taxon>
        <taxon>Valvatida</taxon>
        <taxon>Asterinidae</taxon>
        <taxon>Patiria</taxon>
    </lineage>
</organism>
<proteinExistence type="predicted"/>
<dbReference type="PROSITE" id="PS50026">
    <property type="entry name" value="EGF_3"/>
    <property type="match status" value="5"/>
</dbReference>
<dbReference type="InterPro" id="IPR036772">
    <property type="entry name" value="SRCR-like_dom_sf"/>
</dbReference>
<dbReference type="Proteomes" id="UP000887568">
    <property type="component" value="Unplaced"/>
</dbReference>
<reference evidence="17" key="1">
    <citation type="submission" date="2022-11" db="UniProtKB">
        <authorList>
            <consortium name="EnsemblMetazoa"/>
        </authorList>
    </citation>
    <scope>IDENTIFICATION</scope>
</reference>
<dbReference type="CDD" id="cd00054">
    <property type="entry name" value="EGF_CA"/>
    <property type="match status" value="5"/>
</dbReference>
<dbReference type="PROSITE" id="PS50287">
    <property type="entry name" value="SRCR_2"/>
    <property type="match status" value="1"/>
</dbReference>
<dbReference type="InterPro" id="IPR018097">
    <property type="entry name" value="EGF_Ca-bd_CS"/>
</dbReference>
<dbReference type="GO" id="GO:0005509">
    <property type="term" value="F:calcium ion binding"/>
    <property type="evidence" value="ECO:0007669"/>
    <property type="project" value="InterPro"/>
</dbReference>
<dbReference type="GO" id="GO:0005112">
    <property type="term" value="F:Notch binding"/>
    <property type="evidence" value="ECO:0007669"/>
    <property type="project" value="TreeGrafter"/>
</dbReference>
<dbReference type="RefSeq" id="XP_038076002.1">
    <property type="nucleotide sequence ID" value="XM_038220074.1"/>
</dbReference>
<evidence type="ECO:0000256" key="7">
    <source>
        <dbReference type="ARBA" id="ARBA00022837"/>
    </source>
</evidence>
<feature type="disulfide bond" evidence="12">
    <location>
        <begin position="217"/>
        <end position="227"/>
    </location>
</feature>
<dbReference type="GO" id="GO:0120025">
    <property type="term" value="C:plasma membrane bounded cell projection"/>
    <property type="evidence" value="ECO:0007669"/>
    <property type="project" value="UniProtKB-ARBA"/>
</dbReference>
<evidence type="ECO:0000256" key="5">
    <source>
        <dbReference type="ARBA" id="ARBA00022729"/>
    </source>
</evidence>
<keyword evidence="9" id="KW-0472">Membrane</keyword>
<dbReference type="PROSITE" id="PS50948">
    <property type="entry name" value="PAN"/>
    <property type="match status" value="1"/>
</dbReference>
<evidence type="ECO:0000259" key="14">
    <source>
        <dbReference type="PROSITE" id="PS50026"/>
    </source>
</evidence>
<feature type="domain" description="EGF-like" evidence="14">
    <location>
        <begin position="250"/>
        <end position="285"/>
    </location>
</feature>
<evidence type="ECO:0000256" key="10">
    <source>
        <dbReference type="ARBA" id="ARBA00023157"/>
    </source>
</evidence>
<feature type="domain" description="EGF-like" evidence="14">
    <location>
        <begin position="287"/>
        <end position="322"/>
    </location>
</feature>
<dbReference type="InterPro" id="IPR003609">
    <property type="entry name" value="Pan_app"/>
</dbReference>
<feature type="domain" description="SRCR" evidence="15">
    <location>
        <begin position="327"/>
        <end position="427"/>
    </location>
</feature>
<dbReference type="InterPro" id="IPR001190">
    <property type="entry name" value="SRCR"/>
</dbReference>